<proteinExistence type="predicted"/>
<dbReference type="VEuPathDB" id="FungiDB:F4678DRAFT_451253"/>
<keyword evidence="1" id="KW-0539">Nucleus</keyword>
<dbReference type="CDD" id="cd00067">
    <property type="entry name" value="GAL4"/>
    <property type="match status" value="1"/>
</dbReference>
<accession>A0A9W8TNG5</accession>
<evidence type="ECO:0000256" key="2">
    <source>
        <dbReference type="SAM" id="MobiDB-lite"/>
    </source>
</evidence>
<sequence length="361" mass="40347">MKCDERHPICVNCDTSDRTCQYVARAAVSAHSPSSLSPSATSPDSVSDSASPEAALLQSAHHNQCFSFQHLLLLHHVEADMEDWLYVPESIRNLGRAYLGVALTSPFLMDQLLAVSAQHLSTIYTDLRDQYYHLGTALQARALNGFNAPTARPDIKARFLFSSLLALSTMAATAMSSRHNANESLPRFVEFLDINRGVRIIGDSAWVELEQSELGWIFTSFGNLYDYTEPLPISLFGIVQMLQRPDIDAATEEICSHAARCLGFIRKQLDSPTSWGVHVVMAWPSLVDPQYRKLLVESRPEAMVILAHFAVLLHQHREFWVFGDLGKNLIGSISRRIEVRWHAYLTKPLEILSASTIDKVA</sequence>
<organism evidence="3 4">
    <name type="scientific">Xylaria arbuscula</name>
    <dbReference type="NCBI Taxonomy" id="114810"/>
    <lineage>
        <taxon>Eukaryota</taxon>
        <taxon>Fungi</taxon>
        <taxon>Dikarya</taxon>
        <taxon>Ascomycota</taxon>
        <taxon>Pezizomycotina</taxon>
        <taxon>Sordariomycetes</taxon>
        <taxon>Xylariomycetidae</taxon>
        <taxon>Xylariales</taxon>
        <taxon>Xylariaceae</taxon>
        <taxon>Xylaria</taxon>
    </lineage>
</organism>
<protein>
    <recommendedName>
        <fullName evidence="5">Zn(2)-C6 fungal-type domain-containing protein</fullName>
    </recommendedName>
</protein>
<keyword evidence="4" id="KW-1185">Reference proteome</keyword>
<dbReference type="InterPro" id="IPR001138">
    <property type="entry name" value="Zn2Cys6_DnaBD"/>
</dbReference>
<evidence type="ECO:0000313" key="3">
    <source>
        <dbReference type="EMBL" id="KAJ3573713.1"/>
    </source>
</evidence>
<dbReference type="GO" id="GO:0008270">
    <property type="term" value="F:zinc ion binding"/>
    <property type="evidence" value="ECO:0007669"/>
    <property type="project" value="InterPro"/>
</dbReference>
<comment type="caution">
    <text evidence="3">The sequence shown here is derived from an EMBL/GenBank/DDBJ whole genome shotgun (WGS) entry which is preliminary data.</text>
</comment>
<evidence type="ECO:0008006" key="5">
    <source>
        <dbReference type="Google" id="ProtNLM"/>
    </source>
</evidence>
<dbReference type="AlphaFoldDB" id="A0A9W8TNG5"/>
<feature type="region of interest" description="Disordered" evidence="2">
    <location>
        <begin position="32"/>
        <end position="53"/>
    </location>
</feature>
<dbReference type="InterPro" id="IPR053157">
    <property type="entry name" value="Sterol_Uptake_Regulator"/>
</dbReference>
<dbReference type="EMBL" id="JANPWZ010000662">
    <property type="protein sequence ID" value="KAJ3573713.1"/>
    <property type="molecule type" value="Genomic_DNA"/>
</dbReference>
<dbReference type="PANTHER" id="PTHR47784">
    <property type="entry name" value="STEROL UPTAKE CONTROL PROTEIN 2"/>
    <property type="match status" value="1"/>
</dbReference>
<reference evidence="3" key="1">
    <citation type="submission" date="2022-07" db="EMBL/GenBank/DDBJ databases">
        <title>Genome Sequence of Xylaria arbuscula.</title>
        <authorList>
            <person name="Buettner E."/>
        </authorList>
    </citation>
    <scope>NUCLEOTIDE SEQUENCE</scope>
    <source>
        <strain evidence="3">VT107</strain>
    </source>
</reference>
<dbReference type="GO" id="GO:0001228">
    <property type="term" value="F:DNA-binding transcription activator activity, RNA polymerase II-specific"/>
    <property type="evidence" value="ECO:0007669"/>
    <property type="project" value="TreeGrafter"/>
</dbReference>
<evidence type="ECO:0000313" key="4">
    <source>
        <dbReference type="Proteomes" id="UP001148614"/>
    </source>
</evidence>
<evidence type="ECO:0000256" key="1">
    <source>
        <dbReference type="ARBA" id="ARBA00023242"/>
    </source>
</evidence>
<dbReference type="PANTHER" id="PTHR47784:SF4">
    <property type="entry name" value="ZN(II)2CYS6 TRANSCRIPTION FACTOR (EUROFUNG)"/>
    <property type="match status" value="1"/>
</dbReference>
<name>A0A9W8TNG5_9PEZI</name>
<dbReference type="Proteomes" id="UP001148614">
    <property type="component" value="Unassembled WGS sequence"/>
</dbReference>
<gene>
    <name evidence="3" type="ORF">NPX13_g4598</name>
</gene>